<dbReference type="EMBL" id="MFRA01000003">
    <property type="protein sequence ID" value="OGH93051.1"/>
    <property type="molecule type" value="Genomic_DNA"/>
</dbReference>
<comment type="caution">
    <text evidence="2">The sequence shown here is derived from an EMBL/GenBank/DDBJ whole genome shotgun (WGS) entry which is preliminary data.</text>
</comment>
<keyword evidence="1" id="KW-0812">Transmembrane</keyword>
<reference evidence="2 3" key="1">
    <citation type="journal article" date="2016" name="Nat. Commun.">
        <title>Thousands of microbial genomes shed light on interconnected biogeochemical processes in an aquifer system.</title>
        <authorList>
            <person name="Anantharaman K."/>
            <person name="Brown C.T."/>
            <person name="Hug L.A."/>
            <person name="Sharon I."/>
            <person name="Castelle C.J."/>
            <person name="Probst A.J."/>
            <person name="Thomas B.C."/>
            <person name="Singh A."/>
            <person name="Wilkins M.J."/>
            <person name="Karaoz U."/>
            <person name="Brodie E.L."/>
            <person name="Williams K.H."/>
            <person name="Hubbard S.S."/>
            <person name="Banfield J.F."/>
        </authorList>
    </citation>
    <scope>NUCLEOTIDE SEQUENCE [LARGE SCALE GENOMIC DNA]</scope>
</reference>
<organism evidence="2 3">
    <name type="scientific">Candidatus Magasanikbacteria bacterium RIFOXYD1_FULL_40_23</name>
    <dbReference type="NCBI Taxonomy" id="1798705"/>
    <lineage>
        <taxon>Bacteria</taxon>
        <taxon>Candidatus Magasanikiibacteriota</taxon>
    </lineage>
</organism>
<evidence type="ECO:0000256" key="1">
    <source>
        <dbReference type="SAM" id="Phobius"/>
    </source>
</evidence>
<proteinExistence type="predicted"/>
<dbReference type="STRING" id="1798705.A2563_04715"/>
<dbReference type="Proteomes" id="UP000176634">
    <property type="component" value="Unassembled WGS sequence"/>
</dbReference>
<sequence>MSFVVKYIRFYKLLVFLFALFFWFNPSLVGAQTSIEVGCLKTNGSCEKINVTGFSVASEQCVAQYGSGTRAILEGCNNYGCVGLTGVCIPITASDWVEGQRICDNLDSAGDEFSALPCNRREQEWGCEKPDGTCVDIKDVDVISAGKKCAAEYGAGSIQHLMPCGVERPYACFKQSDDDCVVVEANTQYRASTLCKERCTGTNLSCYVKFELAACPDNPAEGTSLVGLQSSAESILNKAKLSSPASLIKRFINLLMAFIGSITLVLYVFAGVLWLTASGATDRVEKAKKILVWTTLGVAVMLFSYMLVSFLFEIIPK</sequence>
<keyword evidence="1" id="KW-0472">Membrane</keyword>
<feature type="transmembrane region" description="Helical" evidence="1">
    <location>
        <begin position="251"/>
        <end position="278"/>
    </location>
</feature>
<evidence type="ECO:0000313" key="2">
    <source>
        <dbReference type="EMBL" id="OGH93051.1"/>
    </source>
</evidence>
<feature type="transmembrane region" description="Helical" evidence="1">
    <location>
        <begin position="290"/>
        <end position="312"/>
    </location>
</feature>
<protein>
    <submittedName>
        <fullName evidence="2">Uncharacterized protein</fullName>
    </submittedName>
</protein>
<name>A0A1F6PA55_9BACT</name>
<dbReference type="AlphaFoldDB" id="A0A1F6PA55"/>
<evidence type="ECO:0000313" key="3">
    <source>
        <dbReference type="Proteomes" id="UP000176634"/>
    </source>
</evidence>
<gene>
    <name evidence="2" type="ORF">A2563_04715</name>
</gene>
<keyword evidence="1" id="KW-1133">Transmembrane helix</keyword>
<accession>A0A1F6PA55</accession>